<dbReference type="PROSITE" id="PS00201">
    <property type="entry name" value="FLAVODOXIN"/>
    <property type="match status" value="1"/>
</dbReference>
<sequence length="176" mass="19112">MPDNVIVYYSRTGTTRQVAEALAAQTGWPLAEIQDVQSRAGLIGDLRCVVDNLFRRRPAYRYNGPPLANCRSAVVLAPVWIGHLAAPMRSFLHDQMPFSARLAAVCVMAARGGFDAAAEIALTCDKPPRPTLVLLQRDIASGEAFQDLSAFSKSLLQGETETDSGPRQAWLSPNEA</sequence>
<dbReference type="Proteomes" id="UP001056132">
    <property type="component" value="Chromosome 1"/>
</dbReference>
<feature type="region of interest" description="Disordered" evidence="2">
    <location>
        <begin position="157"/>
        <end position="176"/>
    </location>
</feature>
<dbReference type="SUPFAM" id="SSF52218">
    <property type="entry name" value="Flavoproteins"/>
    <property type="match status" value="1"/>
</dbReference>
<evidence type="ECO:0000313" key="5">
    <source>
        <dbReference type="Proteomes" id="UP000318943"/>
    </source>
</evidence>
<comment type="cofactor">
    <cofactor evidence="1">
        <name>FMN</name>
        <dbReference type="ChEBI" id="CHEBI:58210"/>
    </cofactor>
</comment>
<reference evidence="3 5" key="1">
    <citation type="submission" date="2019-05" db="EMBL/GenBank/DDBJ databases">
        <title>Whole genome sequence analysis of Cupriavidus campinensis S14E4C strain.</title>
        <authorList>
            <person name="Abbaszade G."/>
            <person name="Szabo A."/>
            <person name="Toumi M."/>
            <person name="Toth E."/>
        </authorList>
    </citation>
    <scope>NUCLEOTIDE SEQUENCE [LARGE SCALE GENOMIC DNA]</scope>
    <source>
        <strain evidence="3 5">S14E4C</strain>
    </source>
</reference>
<evidence type="ECO:0000313" key="3">
    <source>
        <dbReference type="EMBL" id="TSP14618.1"/>
    </source>
</evidence>
<gene>
    <name evidence="3" type="ORF">FGG12_02945</name>
    <name evidence="4" type="ORF">M5D45_05555</name>
</gene>
<evidence type="ECO:0000313" key="4">
    <source>
        <dbReference type="EMBL" id="URF05285.1"/>
    </source>
</evidence>
<reference evidence="4" key="2">
    <citation type="journal article" date="2022" name="Microbiol. Resour. Announc.">
        <title>Genome Sequence of Cupriavidus campinensis Strain G5, a Member of a Bacterial Consortium Capable of Polyethylene Degradation.</title>
        <authorList>
            <person name="Schneider B."/>
            <person name="Pfeiffer F."/>
            <person name="Dyall-Smith M."/>
            <person name="Kunte H.J."/>
        </authorList>
    </citation>
    <scope>NUCLEOTIDE SEQUENCE</scope>
    <source>
        <strain evidence="4">G5</strain>
    </source>
</reference>
<dbReference type="GO" id="GO:0009055">
    <property type="term" value="F:electron transfer activity"/>
    <property type="evidence" value="ECO:0007669"/>
    <property type="project" value="InterPro"/>
</dbReference>
<accession>A0AAE9I2E6</accession>
<proteinExistence type="predicted"/>
<organism evidence="4 6">
    <name type="scientific">Cupriavidus campinensis</name>
    <dbReference type="NCBI Taxonomy" id="151783"/>
    <lineage>
        <taxon>Bacteria</taxon>
        <taxon>Pseudomonadati</taxon>
        <taxon>Pseudomonadota</taxon>
        <taxon>Betaproteobacteria</taxon>
        <taxon>Burkholderiales</taxon>
        <taxon>Burkholderiaceae</taxon>
        <taxon>Cupriavidus</taxon>
    </lineage>
</organism>
<evidence type="ECO:0000256" key="2">
    <source>
        <dbReference type="SAM" id="MobiDB-lite"/>
    </source>
</evidence>
<reference evidence="4" key="3">
    <citation type="submission" date="2022-05" db="EMBL/GenBank/DDBJ databases">
        <authorList>
            <person name="Kunte H.-J."/>
        </authorList>
    </citation>
    <scope>NUCLEOTIDE SEQUENCE</scope>
    <source>
        <strain evidence="4">G5</strain>
    </source>
</reference>
<dbReference type="InterPro" id="IPR029039">
    <property type="entry name" value="Flavoprotein-like_sf"/>
</dbReference>
<name>A0AAE9I2E6_9BURK</name>
<dbReference type="Gene3D" id="3.40.50.360">
    <property type="match status" value="1"/>
</dbReference>
<dbReference type="EMBL" id="VCIZ01000001">
    <property type="protein sequence ID" value="TSP14618.1"/>
    <property type="molecule type" value="Genomic_DNA"/>
</dbReference>
<dbReference type="AlphaFoldDB" id="A0AAE9I2E6"/>
<dbReference type="RefSeq" id="WP_144195976.1">
    <property type="nucleotide sequence ID" value="NZ_CAJPVH010000007.1"/>
</dbReference>
<protein>
    <submittedName>
        <fullName evidence="4">Flavodoxin family protein</fullName>
    </submittedName>
</protein>
<evidence type="ECO:0000313" key="6">
    <source>
        <dbReference type="Proteomes" id="UP001056132"/>
    </source>
</evidence>
<keyword evidence="5" id="KW-1185">Reference proteome</keyword>
<evidence type="ECO:0000256" key="1">
    <source>
        <dbReference type="ARBA" id="ARBA00001917"/>
    </source>
</evidence>
<dbReference type="InterPro" id="IPR001226">
    <property type="entry name" value="Flavodoxin_CS"/>
</dbReference>
<dbReference type="GO" id="GO:0010181">
    <property type="term" value="F:FMN binding"/>
    <property type="evidence" value="ECO:0007669"/>
    <property type="project" value="InterPro"/>
</dbReference>
<dbReference type="Proteomes" id="UP000318943">
    <property type="component" value="Unassembled WGS sequence"/>
</dbReference>
<dbReference type="EMBL" id="CP097330">
    <property type="protein sequence ID" value="URF05285.1"/>
    <property type="molecule type" value="Genomic_DNA"/>
</dbReference>
<dbReference type="KEGG" id="ccam:M5D45_05555"/>